<accession>A0A9Q0RMJ1</accession>
<dbReference type="Proteomes" id="UP001142055">
    <property type="component" value="Chromosome 3"/>
</dbReference>
<gene>
    <name evidence="4" type="ORF">RDWZM_009703</name>
</gene>
<dbReference type="InterPro" id="IPR038499">
    <property type="entry name" value="BRO1_sf"/>
</dbReference>
<comment type="similarity">
    <text evidence="1">Belongs to the BROX family.</text>
</comment>
<dbReference type="PANTHER" id="PTHR23032">
    <property type="entry name" value="BRO1 DOMAIN-CONTAINING PROTEIN BROX"/>
    <property type="match status" value="1"/>
</dbReference>
<evidence type="ECO:0000256" key="1">
    <source>
        <dbReference type="ARBA" id="ARBA00008901"/>
    </source>
</evidence>
<sequence>MAQWYHRNALKNTAPHNFTLSLVSAQPVAIQICTAMCKSRKRILELVSDPSSNGETMHNEIISYLSLLQGFVFCHNLDKNHASTQSSKLRHITSFKWSNSVTGTIEKQQDTIFELVSICYEYAIWLMKHASWIASQENVDMDSAKQVHSSLRRAAGVLTCIQTQWIEQLLEKPIQGSDLDPRVISAYVTTCQAEAQEVTIARAIELKHSASLISALANQTSQLFMAAVASVKPLDKKHYGKWLAYLQLKASVYESYAYCYLGENLLEQEKCGPAIRALEESEKHFNSAIKICREYGNLKMAVKNGMNAKIDEHLFFRKLRPLVTRIKDKCLRENGFIFHQIVPKDLPSLEMKATHGLVTPEDFSIPPINELWTSDAYLSFDLTRNITNDPKKNNKDTKKSSSSTKDVNKKDDPPVEEIKEKPTNSSKDQKNESGCSIQ</sequence>
<evidence type="ECO:0000259" key="3">
    <source>
        <dbReference type="PROSITE" id="PS51180"/>
    </source>
</evidence>
<name>A0A9Q0RMJ1_BLOTA</name>
<evidence type="ECO:0000313" key="5">
    <source>
        <dbReference type="Proteomes" id="UP001142055"/>
    </source>
</evidence>
<reference evidence="4" key="1">
    <citation type="submission" date="2022-12" db="EMBL/GenBank/DDBJ databases">
        <title>Genome assemblies of Blomia tropicalis.</title>
        <authorList>
            <person name="Cui Y."/>
        </authorList>
    </citation>
    <scope>NUCLEOTIDE SEQUENCE</scope>
    <source>
        <tissue evidence="4">Adult mites</tissue>
    </source>
</reference>
<dbReference type="InterPro" id="IPR004328">
    <property type="entry name" value="BRO1_dom"/>
</dbReference>
<comment type="caution">
    <text evidence="4">The sequence shown here is derived from an EMBL/GenBank/DDBJ whole genome shotgun (WGS) entry which is preliminary data.</text>
</comment>
<dbReference type="EMBL" id="JAPWDV010000003">
    <property type="protein sequence ID" value="KAJ6218546.1"/>
    <property type="molecule type" value="Genomic_DNA"/>
</dbReference>
<feature type="region of interest" description="Disordered" evidence="2">
    <location>
        <begin position="385"/>
        <end position="438"/>
    </location>
</feature>
<feature type="compositionally biased region" description="Basic and acidic residues" evidence="2">
    <location>
        <begin position="406"/>
        <end position="431"/>
    </location>
</feature>
<dbReference type="Pfam" id="PF03097">
    <property type="entry name" value="BRO1"/>
    <property type="match status" value="1"/>
</dbReference>
<protein>
    <recommendedName>
        <fullName evidence="3">BRO1 domain-containing protein</fullName>
    </recommendedName>
</protein>
<dbReference type="SMART" id="SM01041">
    <property type="entry name" value="BRO1"/>
    <property type="match status" value="1"/>
</dbReference>
<organism evidence="4 5">
    <name type="scientific">Blomia tropicalis</name>
    <name type="common">Mite</name>
    <dbReference type="NCBI Taxonomy" id="40697"/>
    <lineage>
        <taxon>Eukaryota</taxon>
        <taxon>Metazoa</taxon>
        <taxon>Ecdysozoa</taxon>
        <taxon>Arthropoda</taxon>
        <taxon>Chelicerata</taxon>
        <taxon>Arachnida</taxon>
        <taxon>Acari</taxon>
        <taxon>Acariformes</taxon>
        <taxon>Sarcoptiformes</taxon>
        <taxon>Astigmata</taxon>
        <taxon>Glycyphagoidea</taxon>
        <taxon>Echimyopodidae</taxon>
        <taxon>Blomia</taxon>
    </lineage>
</organism>
<dbReference type="PANTHER" id="PTHR23032:SF13">
    <property type="entry name" value="BRO1 DOMAIN-CONTAINING PROTEIN BROX"/>
    <property type="match status" value="1"/>
</dbReference>
<proteinExistence type="inferred from homology"/>
<evidence type="ECO:0000313" key="4">
    <source>
        <dbReference type="EMBL" id="KAJ6218546.1"/>
    </source>
</evidence>
<keyword evidence="5" id="KW-1185">Reference proteome</keyword>
<dbReference type="OMA" id="YNYCGEN"/>
<dbReference type="InterPro" id="IPR038898">
    <property type="entry name" value="BROX"/>
</dbReference>
<feature type="compositionally biased region" description="Basic and acidic residues" evidence="2">
    <location>
        <begin position="389"/>
        <end position="399"/>
    </location>
</feature>
<dbReference type="AlphaFoldDB" id="A0A9Q0RMJ1"/>
<feature type="domain" description="BRO1" evidence="3">
    <location>
        <begin position="1"/>
        <end position="438"/>
    </location>
</feature>
<dbReference type="PROSITE" id="PS51180">
    <property type="entry name" value="BRO1"/>
    <property type="match status" value="1"/>
</dbReference>
<evidence type="ECO:0000256" key="2">
    <source>
        <dbReference type="SAM" id="MobiDB-lite"/>
    </source>
</evidence>
<dbReference type="Gene3D" id="1.25.40.280">
    <property type="entry name" value="alix/aip1 like domains"/>
    <property type="match status" value="1"/>
</dbReference>